<organism evidence="6 7">
    <name type="scientific">Pseudoflavonifractor gallinarum</name>
    <dbReference type="NCBI Taxonomy" id="2779352"/>
    <lineage>
        <taxon>Bacteria</taxon>
        <taxon>Bacillati</taxon>
        <taxon>Bacillota</taxon>
        <taxon>Clostridia</taxon>
        <taxon>Eubacteriales</taxon>
        <taxon>Oscillospiraceae</taxon>
        <taxon>Pseudoflavonifractor</taxon>
    </lineage>
</organism>
<evidence type="ECO:0000256" key="1">
    <source>
        <dbReference type="ARBA" id="ARBA00023015"/>
    </source>
</evidence>
<dbReference type="InterPro" id="IPR013325">
    <property type="entry name" value="RNA_pol_sigma_r2"/>
</dbReference>
<evidence type="ECO:0000256" key="4">
    <source>
        <dbReference type="ARBA" id="ARBA00023163"/>
    </source>
</evidence>
<protein>
    <submittedName>
        <fullName evidence="6">Sigma-70 family RNA polymerase sigma factor</fullName>
    </submittedName>
</protein>
<comment type="caution">
    <text evidence="6">The sequence shown here is derived from an EMBL/GenBank/DDBJ whole genome shotgun (WGS) entry which is preliminary data.</text>
</comment>
<dbReference type="Pfam" id="PF04542">
    <property type="entry name" value="Sigma70_r2"/>
    <property type="match status" value="1"/>
</dbReference>
<dbReference type="PRINTS" id="PR00046">
    <property type="entry name" value="SIGMA70FCT"/>
</dbReference>
<dbReference type="InterPro" id="IPR007627">
    <property type="entry name" value="RNA_pol_sigma70_r2"/>
</dbReference>
<evidence type="ECO:0000313" key="7">
    <source>
        <dbReference type="Proteomes" id="UP000806211"/>
    </source>
</evidence>
<dbReference type="NCBIfam" id="TIGR02937">
    <property type="entry name" value="sigma70-ECF"/>
    <property type="match status" value="1"/>
</dbReference>
<evidence type="ECO:0000256" key="3">
    <source>
        <dbReference type="ARBA" id="ARBA00023125"/>
    </source>
</evidence>
<dbReference type="InterPro" id="IPR036388">
    <property type="entry name" value="WH-like_DNA-bd_sf"/>
</dbReference>
<proteinExistence type="predicted"/>
<dbReference type="EMBL" id="JADCKF010000009">
    <property type="protein sequence ID" value="MBE5056439.1"/>
    <property type="molecule type" value="Genomic_DNA"/>
</dbReference>
<name>A0ABR9RCK9_9FIRM</name>
<feature type="domain" description="RNA polymerase sigma-70" evidence="5">
    <location>
        <begin position="56"/>
        <end position="69"/>
    </location>
</feature>
<dbReference type="PANTHER" id="PTHR30603:SF47">
    <property type="entry name" value="RNA POLYMERASE SIGMA FACTOR SIGD, CHLOROPLASTIC"/>
    <property type="match status" value="1"/>
</dbReference>
<dbReference type="InterPro" id="IPR000943">
    <property type="entry name" value="RNA_pol_sigma70"/>
</dbReference>
<evidence type="ECO:0000259" key="5">
    <source>
        <dbReference type="PROSITE" id="PS00715"/>
    </source>
</evidence>
<dbReference type="SUPFAM" id="SSF88946">
    <property type="entry name" value="Sigma2 domain of RNA polymerase sigma factors"/>
    <property type="match status" value="1"/>
</dbReference>
<keyword evidence="3" id="KW-0238">DNA-binding</keyword>
<keyword evidence="7" id="KW-1185">Reference proteome</keyword>
<evidence type="ECO:0000256" key="2">
    <source>
        <dbReference type="ARBA" id="ARBA00023082"/>
    </source>
</evidence>
<reference evidence="6 7" key="1">
    <citation type="submission" date="2020-10" db="EMBL/GenBank/DDBJ databases">
        <title>ChiBAC.</title>
        <authorList>
            <person name="Zenner C."/>
            <person name="Hitch T.C.A."/>
            <person name="Clavel T."/>
        </authorList>
    </citation>
    <scope>NUCLEOTIDE SEQUENCE [LARGE SCALE GENOMIC DNA]</scope>
    <source>
        <strain evidence="6 7">DSM 107456</strain>
    </source>
</reference>
<gene>
    <name evidence="6" type="ORF">INF37_10600</name>
</gene>
<dbReference type="InterPro" id="IPR050239">
    <property type="entry name" value="Sigma-70_RNA_pol_init_factors"/>
</dbReference>
<dbReference type="InterPro" id="IPR013324">
    <property type="entry name" value="RNA_pol_sigma_r3/r4-like"/>
</dbReference>
<dbReference type="PANTHER" id="PTHR30603">
    <property type="entry name" value="RNA POLYMERASE SIGMA FACTOR RPO"/>
    <property type="match status" value="1"/>
</dbReference>
<dbReference type="PROSITE" id="PS00715">
    <property type="entry name" value="SIGMA70_1"/>
    <property type="match status" value="1"/>
</dbReference>
<evidence type="ECO:0000313" key="6">
    <source>
        <dbReference type="EMBL" id="MBE5056439.1"/>
    </source>
</evidence>
<sequence>MKTMTNEQLCTLAQQGDTQAQEQLVQNNLGYIRKTANELYISVGLGNSELGIDHDDLIQEGSIGLLRAISLYDPGKKIKFLTYAGPAIRNAMMDLISAAFATFEQRMQSDKDGIPMERINLDDLLPGEDPMQRSDLIADPYASEPEKIMEEAENRKELYEGLRRIRERERVYLLYRFGFEDDIEHPLVGTALHFHLSESRARSTEALALDNLWLELPWWY</sequence>
<keyword evidence="4" id="KW-0804">Transcription</keyword>
<dbReference type="SUPFAM" id="SSF88659">
    <property type="entry name" value="Sigma3 and sigma4 domains of RNA polymerase sigma factors"/>
    <property type="match status" value="1"/>
</dbReference>
<dbReference type="Gene3D" id="1.10.1740.10">
    <property type="match status" value="1"/>
</dbReference>
<keyword evidence="1" id="KW-0805">Transcription regulation</keyword>
<keyword evidence="2" id="KW-0731">Sigma factor</keyword>
<accession>A0ABR9RCK9</accession>
<dbReference type="InterPro" id="IPR014284">
    <property type="entry name" value="RNA_pol_sigma-70_dom"/>
</dbReference>
<dbReference type="Proteomes" id="UP000806211">
    <property type="component" value="Unassembled WGS sequence"/>
</dbReference>
<dbReference type="Gene3D" id="1.10.10.10">
    <property type="entry name" value="Winged helix-like DNA-binding domain superfamily/Winged helix DNA-binding domain"/>
    <property type="match status" value="1"/>
</dbReference>